<dbReference type="InterPro" id="IPR043519">
    <property type="entry name" value="NT_sf"/>
</dbReference>
<dbReference type="InterPro" id="IPR019646">
    <property type="entry name" value="Aminoglyc_AdlTrfase"/>
</dbReference>
<dbReference type="EMBL" id="CP043499">
    <property type="protein sequence ID" value="QFY62931.1"/>
    <property type="molecule type" value="Genomic_DNA"/>
</dbReference>
<dbReference type="Proteomes" id="UP000326881">
    <property type="component" value="Plasmid unnamed"/>
</dbReference>
<sequence>MNSLLHSPPPQECWQAWHPQQLMERLTGLDLTWYVVGGWALDLSLGRQTRAHEDLEFAILPEDFSAFRQHLKELSFFSVHAGEVDPIAQHAAPPAHVSQFWGADIANSCWRVDMMLEHGTPSDWVYKRDTAISVPRAAMVRRNQAGIPYLAPSAVLLFKAKYCRAKDEHDFQTSLPSLSSQDRSNLRFWLNHAHPGHAWLALL</sequence>
<dbReference type="SUPFAM" id="SSF81301">
    <property type="entry name" value="Nucleotidyltransferase"/>
    <property type="match status" value="1"/>
</dbReference>
<accession>A0A5Q0CG03</accession>
<name>A0A5Q0CG03_9HYPH</name>
<gene>
    <name evidence="1" type="ORF">FZ934_21570</name>
</gene>
<keyword evidence="1" id="KW-0614">Plasmid</keyword>
<dbReference type="KEGG" id="rgr:FZ934_21570"/>
<reference evidence="1 2" key="1">
    <citation type="submission" date="2019-08" db="EMBL/GenBank/DDBJ databases">
        <title>Prosopis cineraria nodule microbiome.</title>
        <authorList>
            <person name="Ali R."/>
            <person name="Chaluvadi S.R."/>
            <person name="Wang X."/>
        </authorList>
    </citation>
    <scope>NUCLEOTIDE SEQUENCE [LARGE SCALE GENOMIC DNA]</scope>
    <source>
        <strain evidence="1 2">BG7</strain>
        <plasmid evidence="1 2">unnamed</plasmid>
    </source>
</reference>
<evidence type="ECO:0000313" key="1">
    <source>
        <dbReference type="EMBL" id="QFY62931.1"/>
    </source>
</evidence>
<geneLocation type="plasmid" evidence="1 2">
    <name>unnamed</name>
</geneLocation>
<protein>
    <submittedName>
        <fullName evidence="1">Amino acid transporter</fullName>
    </submittedName>
</protein>
<dbReference type="RefSeq" id="WP_153272910.1">
    <property type="nucleotide sequence ID" value="NZ_CP043499.1"/>
</dbReference>
<dbReference type="AlphaFoldDB" id="A0A5Q0CG03"/>
<dbReference type="Pfam" id="PF10706">
    <property type="entry name" value="Aminoglyc_resit"/>
    <property type="match status" value="1"/>
</dbReference>
<evidence type="ECO:0000313" key="2">
    <source>
        <dbReference type="Proteomes" id="UP000326881"/>
    </source>
</evidence>
<dbReference type="OrthoDB" id="9800567at2"/>
<keyword evidence="2" id="KW-1185">Reference proteome</keyword>
<organism evidence="1 2">
    <name type="scientific">Rhizobium grahamii</name>
    <dbReference type="NCBI Taxonomy" id="1120045"/>
    <lineage>
        <taxon>Bacteria</taxon>
        <taxon>Pseudomonadati</taxon>
        <taxon>Pseudomonadota</taxon>
        <taxon>Alphaproteobacteria</taxon>
        <taxon>Hyphomicrobiales</taxon>
        <taxon>Rhizobiaceae</taxon>
        <taxon>Rhizobium/Agrobacterium group</taxon>
        <taxon>Rhizobium</taxon>
    </lineage>
</organism>
<dbReference type="Gene3D" id="3.30.460.40">
    <property type="match status" value="1"/>
</dbReference>
<proteinExistence type="predicted"/>